<dbReference type="Pfam" id="PF01075">
    <property type="entry name" value="Glyco_transf_9"/>
    <property type="match status" value="1"/>
</dbReference>
<dbReference type="PANTHER" id="PTHR30160:SF21">
    <property type="entry name" value="LIPOPOLYSACCHARIDE CORE HEPTOSYLTRANSFERASE OPSX"/>
    <property type="match status" value="1"/>
</dbReference>
<dbReference type="InterPro" id="IPR002201">
    <property type="entry name" value="Glyco_trans_9"/>
</dbReference>
<dbReference type="InterPro" id="IPR051199">
    <property type="entry name" value="LPS_LOS_Heptosyltrfase"/>
</dbReference>
<evidence type="ECO:0000256" key="1">
    <source>
        <dbReference type="ARBA" id="ARBA00022676"/>
    </source>
</evidence>
<keyword evidence="1" id="KW-0328">Glycosyltransferase</keyword>
<proteinExistence type="predicted"/>
<dbReference type="EMBL" id="JBHRSX010000029">
    <property type="protein sequence ID" value="MFC3202714.1"/>
    <property type="molecule type" value="Genomic_DNA"/>
</dbReference>
<keyword evidence="4" id="KW-1185">Reference proteome</keyword>
<keyword evidence="2" id="KW-0808">Transferase</keyword>
<reference evidence="4" key="1">
    <citation type="journal article" date="2019" name="Int. J. Syst. Evol. Microbiol.">
        <title>The Global Catalogue of Microorganisms (GCM) 10K type strain sequencing project: providing services to taxonomists for standard genome sequencing and annotation.</title>
        <authorList>
            <consortium name="The Broad Institute Genomics Platform"/>
            <consortium name="The Broad Institute Genome Sequencing Center for Infectious Disease"/>
            <person name="Wu L."/>
            <person name="Ma J."/>
        </authorList>
    </citation>
    <scope>NUCLEOTIDE SEQUENCE [LARGE SCALE GENOMIC DNA]</scope>
    <source>
        <strain evidence="4">KCTC 52449</strain>
    </source>
</reference>
<dbReference type="SUPFAM" id="SSF53756">
    <property type="entry name" value="UDP-Glycosyltransferase/glycogen phosphorylase"/>
    <property type="match status" value="1"/>
</dbReference>
<dbReference type="CDD" id="cd03789">
    <property type="entry name" value="GT9_LPS_heptosyltransferase"/>
    <property type="match status" value="1"/>
</dbReference>
<gene>
    <name evidence="3" type="ORF">ACFOEW_12920</name>
</gene>
<name>A0ABV7JXA1_9ALTE</name>
<dbReference type="PANTHER" id="PTHR30160">
    <property type="entry name" value="TETRAACYLDISACCHARIDE 4'-KINASE-RELATED"/>
    <property type="match status" value="1"/>
</dbReference>
<accession>A0ABV7JXA1</accession>
<evidence type="ECO:0000313" key="3">
    <source>
        <dbReference type="EMBL" id="MFC3202714.1"/>
    </source>
</evidence>
<evidence type="ECO:0000313" key="4">
    <source>
        <dbReference type="Proteomes" id="UP001595477"/>
    </source>
</evidence>
<dbReference type="Gene3D" id="3.40.50.2000">
    <property type="entry name" value="Glycogen Phosphorylase B"/>
    <property type="match status" value="2"/>
</dbReference>
<protein>
    <submittedName>
        <fullName evidence="3">Glycosyltransferase family 9 protein</fullName>
    </submittedName>
</protein>
<sequence length="337" mass="36888">MSAIGDVCHAAAMVNRIRRARPDIRITWIIGKIEYQLLNGIDGVEFVIYDKKTGRKGMQAIRQQFKAQRFDVLCVMQIALRANLLSRAIRAKVRLGFDKSRSKEGHSLFINKRIARQQHPHVLEGFMAFADAMGIEPVEKPAWQLPLSESDLAKGITLKQQYGRYGVICPAASKAERNWTAEGYAAAAKHLADKNIPVLLCGGPGPLDRTIGDAILAAGAPIKDDLIGKTTLKELAGVLAEASLVIAPDTGPAHMATAVNTPVIGLYAHSNPRRTGPYNNLADVVSVYDQCIEQQAGKPWQALPWGRRAKGEDLMSMITTEQVNTAIDTLLNRFESV</sequence>
<organism evidence="3 4">
    <name type="scientific">Alteromonas oceani</name>
    <dbReference type="NCBI Taxonomy" id="2071609"/>
    <lineage>
        <taxon>Bacteria</taxon>
        <taxon>Pseudomonadati</taxon>
        <taxon>Pseudomonadota</taxon>
        <taxon>Gammaproteobacteria</taxon>
        <taxon>Alteromonadales</taxon>
        <taxon>Alteromonadaceae</taxon>
        <taxon>Alteromonas/Salinimonas group</taxon>
        <taxon>Alteromonas</taxon>
    </lineage>
</organism>
<dbReference type="Proteomes" id="UP001595477">
    <property type="component" value="Unassembled WGS sequence"/>
</dbReference>
<evidence type="ECO:0000256" key="2">
    <source>
        <dbReference type="ARBA" id="ARBA00022679"/>
    </source>
</evidence>
<dbReference type="RefSeq" id="WP_241155687.1">
    <property type="nucleotide sequence ID" value="NZ_JBHRSX010000029.1"/>
</dbReference>
<comment type="caution">
    <text evidence="3">The sequence shown here is derived from an EMBL/GenBank/DDBJ whole genome shotgun (WGS) entry which is preliminary data.</text>
</comment>